<feature type="transmembrane region" description="Helical" evidence="1">
    <location>
        <begin position="89"/>
        <end position="109"/>
    </location>
</feature>
<accession>A0A4V2S485</accession>
<comment type="caution">
    <text evidence="2">The sequence shown here is derived from an EMBL/GenBank/DDBJ whole genome shotgun (WGS) entry which is preliminary data.</text>
</comment>
<organism evidence="2 3">
    <name type="scientific">Actinocrispum wychmicini</name>
    <dbReference type="NCBI Taxonomy" id="1213861"/>
    <lineage>
        <taxon>Bacteria</taxon>
        <taxon>Bacillati</taxon>
        <taxon>Actinomycetota</taxon>
        <taxon>Actinomycetes</taxon>
        <taxon>Pseudonocardiales</taxon>
        <taxon>Pseudonocardiaceae</taxon>
        <taxon>Actinocrispum</taxon>
    </lineage>
</organism>
<dbReference type="Proteomes" id="UP000295680">
    <property type="component" value="Unassembled WGS sequence"/>
</dbReference>
<dbReference type="EMBL" id="SLWS01000017">
    <property type="protein sequence ID" value="TCO47290.1"/>
    <property type="molecule type" value="Genomic_DNA"/>
</dbReference>
<keyword evidence="1" id="KW-0472">Membrane</keyword>
<dbReference type="AlphaFoldDB" id="A0A4V2S485"/>
<feature type="transmembrane region" description="Helical" evidence="1">
    <location>
        <begin position="60"/>
        <end position="83"/>
    </location>
</feature>
<proteinExistence type="predicted"/>
<gene>
    <name evidence="2" type="ORF">EV192_11730</name>
</gene>
<evidence type="ECO:0000313" key="3">
    <source>
        <dbReference type="Proteomes" id="UP000295680"/>
    </source>
</evidence>
<sequence>MDPIDPATANAALWFYAMVFTGWFSSAAGRGFVRLYTYLDTLPSRKDKDSMPTTDTRNRALRTLAQNLAFDALLAVILVLLPAIQAEHINWSLLLASIAKTAAVTILAGTQRWLENRRSDPA</sequence>
<evidence type="ECO:0000256" key="1">
    <source>
        <dbReference type="SAM" id="Phobius"/>
    </source>
</evidence>
<reference evidence="2 3" key="1">
    <citation type="submission" date="2019-03" db="EMBL/GenBank/DDBJ databases">
        <title>Genomic Encyclopedia of Type Strains, Phase IV (KMG-IV): sequencing the most valuable type-strain genomes for metagenomic binning, comparative biology and taxonomic classification.</title>
        <authorList>
            <person name="Goeker M."/>
        </authorList>
    </citation>
    <scope>NUCLEOTIDE SEQUENCE [LARGE SCALE GENOMIC DNA]</scope>
    <source>
        <strain evidence="2 3">DSM 45934</strain>
    </source>
</reference>
<protein>
    <submittedName>
        <fullName evidence="2">Uncharacterized protein</fullName>
    </submittedName>
</protein>
<name>A0A4V2S485_9PSEU</name>
<dbReference type="RefSeq" id="WP_132125595.1">
    <property type="nucleotide sequence ID" value="NZ_SLWS01000017.1"/>
</dbReference>
<keyword evidence="1" id="KW-1133">Transmembrane helix</keyword>
<keyword evidence="1" id="KW-0812">Transmembrane</keyword>
<keyword evidence="3" id="KW-1185">Reference proteome</keyword>
<feature type="transmembrane region" description="Helical" evidence="1">
    <location>
        <begin position="12"/>
        <end position="39"/>
    </location>
</feature>
<evidence type="ECO:0000313" key="2">
    <source>
        <dbReference type="EMBL" id="TCO47290.1"/>
    </source>
</evidence>